<dbReference type="InterPro" id="IPR030395">
    <property type="entry name" value="GP_PDE_dom"/>
</dbReference>
<protein>
    <submittedName>
        <fullName evidence="2">Glycerophosphodiester phosphodiesterase</fullName>
    </submittedName>
</protein>
<reference evidence="2" key="1">
    <citation type="submission" date="2021-11" db="EMBL/GenBank/DDBJ databases">
        <title>Legionella maioricencis sp. nov., a new species isolated from hot water samples in Mallorca.</title>
        <authorList>
            <person name="Crespi S."/>
            <person name="Drasar V."/>
            <person name="Salva-Serra F."/>
            <person name="Jaen-Luchoro D."/>
            <person name="Pineiro-Iglesias B."/>
            <person name="Aliaga F."/>
            <person name="Fernandez-Juarez V."/>
            <person name="Coll G."/>
            <person name="Moore E.R.B."/>
            <person name="Bennasar-Figueras A."/>
        </authorList>
    </citation>
    <scope>NUCLEOTIDE SEQUENCE</scope>
    <source>
        <strain evidence="2">HCPI-6</strain>
    </source>
</reference>
<dbReference type="PROSITE" id="PS51704">
    <property type="entry name" value="GP_PDE"/>
    <property type="match status" value="1"/>
</dbReference>
<feature type="domain" description="GP-PDE" evidence="1">
    <location>
        <begin position="30"/>
        <end position="253"/>
    </location>
</feature>
<dbReference type="PANTHER" id="PTHR46211">
    <property type="entry name" value="GLYCEROPHOSPHORYL DIESTER PHOSPHODIESTERASE"/>
    <property type="match status" value="1"/>
</dbReference>
<evidence type="ECO:0000313" key="2">
    <source>
        <dbReference type="EMBL" id="MCL9683089.1"/>
    </source>
</evidence>
<organism evidence="2 3">
    <name type="scientific">Legionella maioricensis</name>
    <dbReference type="NCBI Taxonomy" id="2896528"/>
    <lineage>
        <taxon>Bacteria</taxon>
        <taxon>Pseudomonadati</taxon>
        <taxon>Pseudomonadota</taxon>
        <taxon>Gammaproteobacteria</taxon>
        <taxon>Legionellales</taxon>
        <taxon>Legionellaceae</taxon>
        <taxon>Legionella</taxon>
    </lineage>
</organism>
<gene>
    <name evidence="2" type="ORF">LOX96_03185</name>
</gene>
<dbReference type="SUPFAM" id="SSF51695">
    <property type="entry name" value="PLC-like phosphodiesterases"/>
    <property type="match status" value="1"/>
</dbReference>
<dbReference type="PANTHER" id="PTHR46211:SF14">
    <property type="entry name" value="GLYCEROPHOSPHODIESTER PHOSPHODIESTERASE"/>
    <property type="match status" value="1"/>
</dbReference>
<dbReference type="GO" id="GO:0006629">
    <property type="term" value="P:lipid metabolic process"/>
    <property type="evidence" value="ECO:0007669"/>
    <property type="project" value="InterPro"/>
</dbReference>
<dbReference type="Gene3D" id="3.20.20.190">
    <property type="entry name" value="Phosphatidylinositol (PI) phosphodiesterase"/>
    <property type="match status" value="1"/>
</dbReference>
<keyword evidence="3" id="KW-1185">Reference proteome</keyword>
<dbReference type="EMBL" id="JAJKBJ010000002">
    <property type="protein sequence ID" value="MCL9683089.1"/>
    <property type="molecule type" value="Genomic_DNA"/>
</dbReference>
<evidence type="ECO:0000259" key="1">
    <source>
        <dbReference type="PROSITE" id="PS51704"/>
    </source>
</evidence>
<evidence type="ECO:0000313" key="3">
    <source>
        <dbReference type="Proteomes" id="UP001139721"/>
    </source>
</evidence>
<dbReference type="Pfam" id="PF03009">
    <property type="entry name" value="GDPD"/>
    <property type="match status" value="1"/>
</dbReference>
<dbReference type="RefSeq" id="WP_250420596.1">
    <property type="nucleotide sequence ID" value="NZ_JAJKBJ010000002.1"/>
</dbReference>
<proteinExistence type="predicted"/>
<dbReference type="GO" id="GO:0008081">
    <property type="term" value="F:phosphoric diester hydrolase activity"/>
    <property type="evidence" value="ECO:0007669"/>
    <property type="project" value="InterPro"/>
</dbReference>
<sequence length="259" mass="29099">MLLTLMEKIVDGYFAALPRRKPYPENFNNARLIAHRGAHNNREGIFENTCEAFRLAKKAGCWGIELDVHATADNILVVNHDPTLNRLWGQDIPIAHLTFSALRSLVPAIPSLVDVVAEFGGQMHLFIELKTPLQDEDVLVQALQSLTPCKDYHLLSLDPGIFSSLAQFPPKSLLLVAVHNNVKAFCDLSIKNNYGGVMGNYLLLTNKRLQQLNAAHQFSGVGFVNSKNSLFRELNRDVKWLFTNQALVVGHYLHQLRLH</sequence>
<accession>A0A9X2I911</accession>
<dbReference type="AlphaFoldDB" id="A0A9X2I911"/>
<comment type="caution">
    <text evidence="2">The sequence shown here is derived from an EMBL/GenBank/DDBJ whole genome shotgun (WGS) entry which is preliminary data.</text>
</comment>
<name>A0A9X2I911_9GAMM</name>
<dbReference type="Proteomes" id="UP001139721">
    <property type="component" value="Unassembled WGS sequence"/>
</dbReference>
<dbReference type="InterPro" id="IPR017946">
    <property type="entry name" value="PLC-like_Pdiesterase_TIM-brl"/>
</dbReference>